<name>A0A9P7GEM9_9AGAR</name>
<evidence type="ECO:0000313" key="1">
    <source>
        <dbReference type="EMBL" id="KAG5645787.1"/>
    </source>
</evidence>
<proteinExistence type="predicted"/>
<protein>
    <submittedName>
        <fullName evidence="1">Uncharacterized protein</fullName>
    </submittedName>
</protein>
<gene>
    <name evidence="1" type="ORF">DXG03_005324</name>
</gene>
<keyword evidence="2" id="KW-1185">Reference proteome</keyword>
<dbReference type="OrthoDB" id="2974145at2759"/>
<sequence>MMDMDNDGQLSAHIRHLLLDYVHTHLTIDYIQYTQLAVAELLPRDLVPLHDPASLTLPTDPFRALTTLLSFASLPTYQEKFSTTQDACLLVKGVLSLSKGLIQSERLSWPTLEVDDSDFYHVEPILTRRAMRETPILGKGGGERRCKVIEGNAIPKHYASMVKVEPIALKPVEDQSIVEPPVRMDQVL</sequence>
<dbReference type="Proteomes" id="UP000775547">
    <property type="component" value="Unassembled WGS sequence"/>
</dbReference>
<accession>A0A9P7GEM9</accession>
<dbReference type="EMBL" id="JABCKV010000032">
    <property type="protein sequence ID" value="KAG5645787.1"/>
    <property type="molecule type" value="Genomic_DNA"/>
</dbReference>
<comment type="caution">
    <text evidence="1">The sequence shown here is derived from an EMBL/GenBank/DDBJ whole genome shotgun (WGS) entry which is preliminary data.</text>
</comment>
<evidence type="ECO:0000313" key="2">
    <source>
        <dbReference type="Proteomes" id="UP000775547"/>
    </source>
</evidence>
<organism evidence="1 2">
    <name type="scientific">Asterophora parasitica</name>
    <dbReference type="NCBI Taxonomy" id="117018"/>
    <lineage>
        <taxon>Eukaryota</taxon>
        <taxon>Fungi</taxon>
        <taxon>Dikarya</taxon>
        <taxon>Basidiomycota</taxon>
        <taxon>Agaricomycotina</taxon>
        <taxon>Agaricomycetes</taxon>
        <taxon>Agaricomycetidae</taxon>
        <taxon>Agaricales</taxon>
        <taxon>Tricholomatineae</taxon>
        <taxon>Lyophyllaceae</taxon>
        <taxon>Asterophora</taxon>
    </lineage>
</organism>
<reference evidence="1" key="2">
    <citation type="submission" date="2021-10" db="EMBL/GenBank/DDBJ databases">
        <title>Phylogenomics reveals ancestral predisposition of the termite-cultivated fungus Termitomyces towards a domesticated lifestyle.</title>
        <authorList>
            <person name="Auxier B."/>
            <person name="Grum-Grzhimaylo A."/>
            <person name="Cardenas M.E."/>
            <person name="Lodge J.D."/>
            <person name="Laessoe T."/>
            <person name="Pedersen O."/>
            <person name="Smith M.E."/>
            <person name="Kuyper T.W."/>
            <person name="Franco-Molano E.A."/>
            <person name="Baroni T.J."/>
            <person name="Aanen D.K."/>
        </authorList>
    </citation>
    <scope>NUCLEOTIDE SEQUENCE</scope>
    <source>
        <strain evidence="1">AP01</strain>
        <tissue evidence="1">Mycelium</tissue>
    </source>
</reference>
<dbReference type="AlphaFoldDB" id="A0A9P7GEM9"/>
<reference evidence="1" key="1">
    <citation type="submission" date="2020-07" db="EMBL/GenBank/DDBJ databases">
        <authorList>
            <person name="Nieuwenhuis M."/>
            <person name="Van De Peppel L.J.J."/>
        </authorList>
    </citation>
    <scope>NUCLEOTIDE SEQUENCE</scope>
    <source>
        <strain evidence="1">AP01</strain>
        <tissue evidence="1">Mycelium</tissue>
    </source>
</reference>